<feature type="compositionally biased region" description="Basic and acidic residues" evidence="1">
    <location>
        <begin position="19"/>
        <end position="39"/>
    </location>
</feature>
<dbReference type="Proteomes" id="UP000792457">
    <property type="component" value="Unassembled WGS sequence"/>
</dbReference>
<evidence type="ECO:0000313" key="2">
    <source>
        <dbReference type="EMBL" id="KAG8225519.1"/>
    </source>
</evidence>
<dbReference type="PANTHER" id="PTHR46060:SF1">
    <property type="entry name" value="MARINER MOS1 TRANSPOSASE-LIKE PROTEIN"/>
    <property type="match status" value="1"/>
</dbReference>
<reference evidence="2" key="2">
    <citation type="submission" date="2017-10" db="EMBL/GenBank/DDBJ databases">
        <title>Ladona fulva Genome sequencing and assembly.</title>
        <authorList>
            <person name="Murali S."/>
            <person name="Richards S."/>
            <person name="Bandaranaike D."/>
            <person name="Bellair M."/>
            <person name="Blankenburg K."/>
            <person name="Chao H."/>
            <person name="Dinh H."/>
            <person name="Doddapaneni H."/>
            <person name="Dugan-Rocha S."/>
            <person name="Elkadiri S."/>
            <person name="Gnanaolivu R."/>
            <person name="Hernandez B."/>
            <person name="Skinner E."/>
            <person name="Javaid M."/>
            <person name="Lee S."/>
            <person name="Li M."/>
            <person name="Ming W."/>
            <person name="Munidasa M."/>
            <person name="Muniz J."/>
            <person name="Nguyen L."/>
            <person name="Hughes D."/>
            <person name="Osuji N."/>
            <person name="Pu L.-L."/>
            <person name="Puazo M."/>
            <person name="Qu C."/>
            <person name="Quiroz J."/>
            <person name="Raj R."/>
            <person name="Weissenberger G."/>
            <person name="Xin Y."/>
            <person name="Zou X."/>
            <person name="Han Y."/>
            <person name="Worley K."/>
            <person name="Muzny D."/>
            <person name="Gibbs R."/>
        </authorList>
    </citation>
    <scope>NUCLEOTIDE SEQUENCE</scope>
    <source>
        <strain evidence="2">Sampled in the wild</strain>
    </source>
</reference>
<dbReference type="InterPro" id="IPR036397">
    <property type="entry name" value="RNaseH_sf"/>
</dbReference>
<accession>A0A8K0JZP5</accession>
<reference evidence="2" key="1">
    <citation type="submission" date="2013-04" db="EMBL/GenBank/DDBJ databases">
        <authorList>
            <person name="Qu J."/>
            <person name="Murali S.C."/>
            <person name="Bandaranaike D."/>
            <person name="Bellair M."/>
            <person name="Blankenburg K."/>
            <person name="Chao H."/>
            <person name="Dinh H."/>
            <person name="Doddapaneni H."/>
            <person name="Downs B."/>
            <person name="Dugan-Rocha S."/>
            <person name="Elkadiri S."/>
            <person name="Gnanaolivu R.D."/>
            <person name="Hernandez B."/>
            <person name="Javaid M."/>
            <person name="Jayaseelan J.C."/>
            <person name="Lee S."/>
            <person name="Li M."/>
            <person name="Ming W."/>
            <person name="Munidasa M."/>
            <person name="Muniz J."/>
            <person name="Nguyen L."/>
            <person name="Ongeri F."/>
            <person name="Osuji N."/>
            <person name="Pu L.-L."/>
            <person name="Puazo M."/>
            <person name="Qu C."/>
            <person name="Quiroz J."/>
            <person name="Raj R."/>
            <person name="Weissenberger G."/>
            <person name="Xin Y."/>
            <person name="Zou X."/>
            <person name="Han Y."/>
            <person name="Richards S."/>
            <person name="Worley K."/>
            <person name="Muzny D."/>
            <person name="Gibbs R."/>
        </authorList>
    </citation>
    <scope>NUCLEOTIDE SEQUENCE</scope>
    <source>
        <strain evidence="2">Sampled in the wild</strain>
    </source>
</reference>
<feature type="region of interest" description="Disordered" evidence="1">
    <location>
        <begin position="18"/>
        <end position="39"/>
    </location>
</feature>
<dbReference type="AlphaFoldDB" id="A0A8K0JZP5"/>
<sequence>MNESSVRKWCIMFNQGRTSAHDEERRGRPSLVTEDKENVSPKCLGGKQFANDEELKEAVTSWLSSLAVEEHNIGIEKLVPRFNKCLDNHGNYIEK</sequence>
<dbReference type="GO" id="GO:0003676">
    <property type="term" value="F:nucleic acid binding"/>
    <property type="evidence" value="ECO:0007669"/>
    <property type="project" value="InterPro"/>
</dbReference>
<dbReference type="Gene3D" id="3.30.420.10">
    <property type="entry name" value="Ribonuclease H-like superfamily/Ribonuclease H"/>
    <property type="match status" value="1"/>
</dbReference>
<dbReference type="OrthoDB" id="7554941at2759"/>
<gene>
    <name evidence="2" type="ORF">J437_LFUL006058</name>
</gene>
<dbReference type="EMBL" id="KZ308241">
    <property type="protein sequence ID" value="KAG8225519.1"/>
    <property type="molecule type" value="Genomic_DNA"/>
</dbReference>
<keyword evidence="3" id="KW-1185">Reference proteome</keyword>
<evidence type="ECO:0000313" key="3">
    <source>
        <dbReference type="Proteomes" id="UP000792457"/>
    </source>
</evidence>
<dbReference type="PANTHER" id="PTHR46060">
    <property type="entry name" value="MARINER MOS1 TRANSPOSASE-LIKE PROTEIN"/>
    <property type="match status" value="1"/>
</dbReference>
<name>A0A8K0JZP5_LADFU</name>
<dbReference type="InterPro" id="IPR052709">
    <property type="entry name" value="Transposase-MT_Hybrid"/>
</dbReference>
<organism evidence="2 3">
    <name type="scientific">Ladona fulva</name>
    <name type="common">Scarce chaser dragonfly</name>
    <name type="synonym">Libellula fulva</name>
    <dbReference type="NCBI Taxonomy" id="123851"/>
    <lineage>
        <taxon>Eukaryota</taxon>
        <taxon>Metazoa</taxon>
        <taxon>Ecdysozoa</taxon>
        <taxon>Arthropoda</taxon>
        <taxon>Hexapoda</taxon>
        <taxon>Insecta</taxon>
        <taxon>Pterygota</taxon>
        <taxon>Palaeoptera</taxon>
        <taxon>Odonata</taxon>
        <taxon>Epiprocta</taxon>
        <taxon>Anisoptera</taxon>
        <taxon>Libelluloidea</taxon>
        <taxon>Libellulidae</taxon>
        <taxon>Ladona</taxon>
    </lineage>
</organism>
<protein>
    <recommendedName>
        <fullName evidence="4">Transposase</fullName>
    </recommendedName>
</protein>
<evidence type="ECO:0008006" key="4">
    <source>
        <dbReference type="Google" id="ProtNLM"/>
    </source>
</evidence>
<proteinExistence type="predicted"/>
<comment type="caution">
    <text evidence="2">The sequence shown here is derived from an EMBL/GenBank/DDBJ whole genome shotgun (WGS) entry which is preliminary data.</text>
</comment>
<evidence type="ECO:0000256" key="1">
    <source>
        <dbReference type="SAM" id="MobiDB-lite"/>
    </source>
</evidence>